<reference evidence="2" key="1">
    <citation type="journal article" date="2019" name="Int. J. Syst. Evol. Microbiol.">
        <title>The Global Catalogue of Microorganisms (GCM) 10K type strain sequencing project: providing services to taxonomists for standard genome sequencing and annotation.</title>
        <authorList>
            <consortium name="The Broad Institute Genomics Platform"/>
            <consortium name="The Broad Institute Genome Sequencing Center for Infectious Disease"/>
            <person name="Wu L."/>
            <person name="Ma J."/>
        </authorList>
    </citation>
    <scope>NUCLEOTIDE SEQUENCE [LARGE SCALE GENOMIC DNA]</scope>
    <source>
        <strain evidence="2">JCM 15896</strain>
    </source>
</reference>
<organism evidence="1 2">
    <name type="scientific">Aliiglaciecola litoralis</name>
    <dbReference type="NCBI Taxonomy" id="582857"/>
    <lineage>
        <taxon>Bacteria</taxon>
        <taxon>Pseudomonadati</taxon>
        <taxon>Pseudomonadota</taxon>
        <taxon>Gammaproteobacteria</taxon>
        <taxon>Alteromonadales</taxon>
        <taxon>Alteromonadaceae</taxon>
        <taxon>Aliiglaciecola</taxon>
    </lineage>
</organism>
<dbReference type="Proteomes" id="UP001500359">
    <property type="component" value="Unassembled WGS sequence"/>
</dbReference>
<proteinExistence type="predicted"/>
<name>A0ABP3WNX9_9ALTE</name>
<evidence type="ECO:0000313" key="1">
    <source>
        <dbReference type="EMBL" id="GAA0851800.1"/>
    </source>
</evidence>
<comment type="caution">
    <text evidence="1">The sequence shown here is derived from an EMBL/GenBank/DDBJ whole genome shotgun (WGS) entry which is preliminary data.</text>
</comment>
<sequence length="213" mass="25430">MSIKIAQKVRLLWDEKGTKQLKMSKRPPSDFENGELASAETLAANIRQRMKHLAQVLELLHKIYYENTDLYGDKFLAFVGNEVVREWPWKDFPFLSKNALNILEEIESYSDISGKMPFEVKDKSIKDAFKKLRYEHWTPISFFRDIFHSHPPISEEVYYFLLIKYYRIVWIAREEDDALNIKHRSWRPESTYSDLGIEIIEHEMWGHLDKENT</sequence>
<gene>
    <name evidence="1" type="ORF">GCM10009114_00020</name>
</gene>
<dbReference type="RefSeq" id="WP_343855493.1">
    <property type="nucleotide sequence ID" value="NZ_BAAAFD010000001.1"/>
</dbReference>
<keyword evidence="2" id="KW-1185">Reference proteome</keyword>
<protein>
    <submittedName>
        <fullName evidence="1">Uncharacterized protein</fullName>
    </submittedName>
</protein>
<accession>A0ABP3WNX9</accession>
<evidence type="ECO:0000313" key="2">
    <source>
        <dbReference type="Proteomes" id="UP001500359"/>
    </source>
</evidence>
<dbReference type="EMBL" id="BAAAFD010000001">
    <property type="protein sequence ID" value="GAA0851800.1"/>
    <property type="molecule type" value="Genomic_DNA"/>
</dbReference>